<feature type="region of interest" description="Disordered" evidence="3">
    <location>
        <begin position="1"/>
        <end position="24"/>
    </location>
</feature>
<dbReference type="OrthoDB" id="5485507at2"/>
<dbReference type="Pfam" id="PF00158">
    <property type="entry name" value="Sigma54_activat"/>
    <property type="match status" value="1"/>
</dbReference>
<dbReference type="GO" id="GO:0005524">
    <property type="term" value="F:ATP binding"/>
    <property type="evidence" value="ECO:0007669"/>
    <property type="project" value="UniProtKB-KW"/>
</dbReference>
<evidence type="ECO:0000256" key="3">
    <source>
        <dbReference type="SAM" id="MobiDB-lite"/>
    </source>
</evidence>
<dbReference type="Gene3D" id="1.10.8.60">
    <property type="match status" value="1"/>
</dbReference>
<dbReference type="SMART" id="SM00240">
    <property type="entry name" value="FHA"/>
    <property type="match status" value="1"/>
</dbReference>
<dbReference type="SMART" id="SM00382">
    <property type="entry name" value="AAA"/>
    <property type="match status" value="1"/>
</dbReference>
<dbReference type="Pfam" id="PF00498">
    <property type="entry name" value="FHA"/>
    <property type="match status" value="1"/>
</dbReference>
<gene>
    <name evidence="6" type="ORF">CAP_6953</name>
</gene>
<dbReference type="eggNOG" id="COG2204">
    <property type="taxonomic scope" value="Bacteria"/>
</dbReference>
<keyword evidence="7" id="KW-1185">Reference proteome</keyword>
<dbReference type="SUPFAM" id="SSF49879">
    <property type="entry name" value="SMAD/FHA domain"/>
    <property type="match status" value="1"/>
</dbReference>
<proteinExistence type="predicted"/>
<evidence type="ECO:0000259" key="5">
    <source>
        <dbReference type="PROSITE" id="PS50045"/>
    </source>
</evidence>
<keyword evidence="1" id="KW-0547">Nucleotide-binding</keyword>
<dbReference type="InterPro" id="IPR025943">
    <property type="entry name" value="Sigma_54_int_dom_ATP-bd_2"/>
</dbReference>
<dbReference type="InterPro" id="IPR025662">
    <property type="entry name" value="Sigma_54_int_dom_ATP-bd_1"/>
</dbReference>
<dbReference type="InterPro" id="IPR003593">
    <property type="entry name" value="AAA+_ATPase"/>
</dbReference>
<feature type="domain" description="Sigma-54 factor interaction" evidence="5">
    <location>
        <begin position="192"/>
        <end position="417"/>
    </location>
</feature>
<sequence length="484" mass="51558">MNDSLPSLSLSSSSRLPLPGPSLRERAGAAGMVERGAEPHLPLGGRTVSGSTGARAVSVAWSSRDPTLDLGADGAPLAAIWLRVESGETEAIPAARTPLAPGEEIVLGSSKVAPMRVIDPAISGRHCRVVHRGDSIEVLDLGSRNGVRVGGVRVQQARLHPGGAFEIGHTLVRVDAARMNPVGDDAPPLKQLVGRSRVMCQLAASVRKVAPLRLPVLLRGESGTGKDLIAQAVHEESDRRRGPFVALNCATISRELAESELFGHKRGAFTGALRDRRGAFQAADGGTLFLDEIATMSPELQAKMLRVVEEGVVRPLGTDVASKVDVRLVVATCEPLEALVSERLFRADLYERLAVCRLLVPPLRERDDDIPLLARHLLEHSEIGACTLSPGALAALRAHRWSGNVRELRNVLVQAALLADGGSVLPEHISAVLVERAPPFKRRVTPADALKVFEEVGGNISAAARRAEMPRTTMRDLLRAAGAL</sequence>
<evidence type="ECO:0000313" key="7">
    <source>
        <dbReference type="Proteomes" id="UP000019678"/>
    </source>
</evidence>
<dbReference type="Gene3D" id="1.10.10.60">
    <property type="entry name" value="Homeodomain-like"/>
    <property type="match status" value="1"/>
</dbReference>
<dbReference type="AlphaFoldDB" id="A0A017TH30"/>
<name>A0A017TH30_9BACT</name>
<dbReference type="InterPro" id="IPR058031">
    <property type="entry name" value="AAA_lid_NorR"/>
</dbReference>
<dbReference type="InterPro" id="IPR000253">
    <property type="entry name" value="FHA_dom"/>
</dbReference>
<accession>A0A017TH30</accession>
<feature type="domain" description="FHA" evidence="4">
    <location>
        <begin position="105"/>
        <end position="154"/>
    </location>
</feature>
<dbReference type="Gene3D" id="2.60.200.20">
    <property type="match status" value="1"/>
</dbReference>
<dbReference type="PANTHER" id="PTHR32071">
    <property type="entry name" value="TRANSCRIPTIONAL REGULATORY PROTEIN"/>
    <property type="match status" value="1"/>
</dbReference>
<feature type="compositionally biased region" description="Low complexity" evidence="3">
    <location>
        <begin position="1"/>
        <end position="17"/>
    </location>
</feature>
<dbReference type="InterPro" id="IPR002078">
    <property type="entry name" value="Sigma_54_int"/>
</dbReference>
<organism evidence="6 7">
    <name type="scientific">Chondromyces apiculatus DSM 436</name>
    <dbReference type="NCBI Taxonomy" id="1192034"/>
    <lineage>
        <taxon>Bacteria</taxon>
        <taxon>Pseudomonadati</taxon>
        <taxon>Myxococcota</taxon>
        <taxon>Polyangia</taxon>
        <taxon>Polyangiales</taxon>
        <taxon>Polyangiaceae</taxon>
        <taxon>Chondromyces</taxon>
    </lineage>
</organism>
<dbReference type="CDD" id="cd00009">
    <property type="entry name" value="AAA"/>
    <property type="match status" value="1"/>
</dbReference>
<comment type="caution">
    <text evidence="6">The sequence shown here is derived from an EMBL/GenBank/DDBJ whole genome shotgun (WGS) entry which is preliminary data.</text>
</comment>
<evidence type="ECO:0000256" key="1">
    <source>
        <dbReference type="ARBA" id="ARBA00022741"/>
    </source>
</evidence>
<protein>
    <submittedName>
        <fullName evidence="6">Response regulator of zinc sigma-54-dependent two-component system</fullName>
    </submittedName>
</protein>
<dbReference type="Pfam" id="PF25601">
    <property type="entry name" value="AAA_lid_14"/>
    <property type="match status" value="1"/>
</dbReference>
<reference evidence="6 7" key="1">
    <citation type="submission" date="2013-05" db="EMBL/GenBank/DDBJ databases">
        <title>Genome assembly of Chondromyces apiculatus DSM 436.</title>
        <authorList>
            <person name="Sharma G."/>
            <person name="Khatri I."/>
            <person name="Kaur C."/>
            <person name="Mayilraj S."/>
            <person name="Subramanian S."/>
        </authorList>
    </citation>
    <scope>NUCLEOTIDE SEQUENCE [LARGE SCALE GENOMIC DNA]</scope>
    <source>
        <strain evidence="6 7">DSM 436</strain>
    </source>
</reference>
<dbReference type="FunFam" id="3.40.50.300:FF:000006">
    <property type="entry name" value="DNA-binding transcriptional regulator NtrC"/>
    <property type="match status" value="1"/>
</dbReference>
<dbReference type="PROSITE" id="PS00675">
    <property type="entry name" value="SIGMA54_INTERACT_1"/>
    <property type="match status" value="1"/>
</dbReference>
<dbReference type="InterPro" id="IPR027417">
    <property type="entry name" value="P-loop_NTPase"/>
</dbReference>
<evidence type="ECO:0000313" key="6">
    <source>
        <dbReference type="EMBL" id="EYF07931.1"/>
    </source>
</evidence>
<dbReference type="STRING" id="1192034.CAP_6953"/>
<dbReference type="Proteomes" id="UP000019678">
    <property type="component" value="Unassembled WGS sequence"/>
</dbReference>
<evidence type="ECO:0000259" key="4">
    <source>
        <dbReference type="PROSITE" id="PS50006"/>
    </source>
</evidence>
<dbReference type="PROSITE" id="PS00676">
    <property type="entry name" value="SIGMA54_INTERACT_2"/>
    <property type="match status" value="1"/>
</dbReference>
<evidence type="ECO:0000256" key="2">
    <source>
        <dbReference type="ARBA" id="ARBA00022840"/>
    </source>
</evidence>
<dbReference type="SUPFAM" id="SSF52540">
    <property type="entry name" value="P-loop containing nucleoside triphosphate hydrolases"/>
    <property type="match status" value="1"/>
</dbReference>
<dbReference type="PROSITE" id="PS50045">
    <property type="entry name" value="SIGMA54_INTERACT_4"/>
    <property type="match status" value="1"/>
</dbReference>
<keyword evidence="2" id="KW-0067">ATP-binding</keyword>
<dbReference type="EMBL" id="ASRX01000006">
    <property type="protein sequence ID" value="EYF07931.1"/>
    <property type="molecule type" value="Genomic_DNA"/>
</dbReference>
<dbReference type="GO" id="GO:0006355">
    <property type="term" value="P:regulation of DNA-templated transcription"/>
    <property type="evidence" value="ECO:0007669"/>
    <property type="project" value="InterPro"/>
</dbReference>
<dbReference type="Gene3D" id="3.40.50.300">
    <property type="entry name" value="P-loop containing nucleotide triphosphate hydrolases"/>
    <property type="match status" value="1"/>
</dbReference>
<dbReference type="PROSITE" id="PS50006">
    <property type="entry name" value="FHA_DOMAIN"/>
    <property type="match status" value="1"/>
</dbReference>
<dbReference type="InterPro" id="IPR008984">
    <property type="entry name" value="SMAD_FHA_dom_sf"/>
</dbReference>